<name>A0A1Q4HBC5_9MYCO</name>
<dbReference type="PANTHER" id="PTHR36923:SF3">
    <property type="entry name" value="FERREDOXIN"/>
    <property type="match status" value="1"/>
</dbReference>
<dbReference type="EMBL" id="MIJD01000292">
    <property type="protein sequence ID" value="OPE49380.1"/>
    <property type="molecule type" value="Genomic_DNA"/>
</dbReference>
<sequence length="64" mass="6865">MKIRLDRPTCQAHGLCYAVNPALFPIDDDGYSTLTEHELAPGDEHDARAAVAACPEGALAIRSE</sequence>
<evidence type="ECO:0000313" key="9">
    <source>
        <dbReference type="EMBL" id="PEG52968.1"/>
    </source>
</evidence>
<dbReference type="Pfam" id="PF13459">
    <property type="entry name" value="Fer4_15"/>
    <property type="match status" value="1"/>
</dbReference>
<dbReference type="EMBL" id="PDCR01000024">
    <property type="protein sequence ID" value="PEG52968.1"/>
    <property type="molecule type" value="Genomic_DNA"/>
</dbReference>
<keyword evidence="2" id="KW-0813">Transport</keyword>
<dbReference type="Proteomes" id="UP000191039">
    <property type="component" value="Unassembled WGS sequence"/>
</dbReference>
<keyword evidence="3" id="KW-0479">Metal-binding</keyword>
<evidence type="ECO:0000313" key="10">
    <source>
        <dbReference type="Proteomes" id="UP000191039"/>
    </source>
</evidence>
<organism evidence="9 11">
    <name type="scientific">Mycolicibacterium diernhoferi</name>
    <dbReference type="NCBI Taxonomy" id="1801"/>
    <lineage>
        <taxon>Bacteria</taxon>
        <taxon>Bacillati</taxon>
        <taxon>Actinomycetota</taxon>
        <taxon>Actinomycetes</taxon>
        <taxon>Mycobacteriales</taxon>
        <taxon>Mycobacteriaceae</taxon>
        <taxon>Mycolicibacterium</taxon>
    </lineage>
</organism>
<dbReference type="RefSeq" id="WP_073857269.1">
    <property type="nucleotide sequence ID" value="NZ_BAAATC010000021.1"/>
</dbReference>
<dbReference type="InterPro" id="IPR051269">
    <property type="entry name" value="Fe-S_cluster_ET"/>
</dbReference>
<comment type="caution">
    <text evidence="9">The sequence shown here is derived from an EMBL/GenBank/DDBJ whole genome shotgun (WGS) entry which is preliminary data.</text>
</comment>
<evidence type="ECO:0000256" key="5">
    <source>
        <dbReference type="ARBA" id="ARBA00023004"/>
    </source>
</evidence>
<dbReference type="AlphaFoldDB" id="A0A1Q4HBC5"/>
<proteinExistence type="predicted"/>
<dbReference type="GO" id="GO:0046872">
    <property type="term" value="F:metal ion binding"/>
    <property type="evidence" value="ECO:0007669"/>
    <property type="project" value="UniProtKB-KW"/>
</dbReference>
<dbReference type="GO" id="GO:0051538">
    <property type="term" value="F:3 iron, 4 sulfur cluster binding"/>
    <property type="evidence" value="ECO:0007669"/>
    <property type="project" value="UniProtKB-KW"/>
</dbReference>
<keyword evidence="7" id="KW-0003">3Fe-4S</keyword>
<evidence type="ECO:0000256" key="7">
    <source>
        <dbReference type="ARBA" id="ARBA00023291"/>
    </source>
</evidence>
<protein>
    <submittedName>
        <fullName evidence="9">Ferredoxin</fullName>
    </submittedName>
</protein>
<reference evidence="8 10" key="1">
    <citation type="submission" date="2016-09" db="EMBL/GenBank/DDBJ databases">
        <title>genome sequences of unsequenced Mycobacteria.</title>
        <authorList>
            <person name="Greninger A.L."/>
            <person name="Jerome K.R."/>
            <person name="Mcnair B."/>
            <person name="Wallis C."/>
            <person name="Fang F."/>
        </authorList>
    </citation>
    <scope>NUCLEOTIDE SEQUENCE [LARGE SCALE GENOMIC DNA]</scope>
    <source>
        <strain evidence="8 10">BM1</strain>
    </source>
</reference>
<keyword evidence="11" id="KW-1185">Reference proteome</keyword>
<dbReference type="SUPFAM" id="SSF54862">
    <property type="entry name" value="4Fe-4S ferredoxins"/>
    <property type="match status" value="1"/>
</dbReference>
<evidence type="ECO:0000256" key="1">
    <source>
        <dbReference type="ARBA" id="ARBA00001927"/>
    </source>
</evidence>
<accession>A0A1Q4HBC5</accession>
<keyword evidence="6" id="KW-0411">Iron-sulfur</keyword>
<evidence type="ECO:0000256" key="2">
    <source>
        <dbReference type="ARBA" id="ARBA00022448"/>
    </source>
</evidence>
<evidence type="ECO:0000313" key="8">
    <source>
        <dbReference type="EMBL" id="OPE49380.1"/>
    </source>
</evidence>
<comment type="cofactor">
    <cofactor evidence="1">
        <name>[3Fe-4S] cluster</name>
        <dbReference type="ChEBI" id="CHEBI:21137"/>
    </cofactor>
</comment>
<evidence type="ECO:0000256" key="6">
    <source>
        <dbReference type="ARBA" id="ARBA00023014"/>
    </source>
</evidence>
<gene>
    <name evidence="8" type="ORF">BV510_22415</name>
    <name evidence="9" type="ORF">CRI78_18350</name>
</gene>
<dbReference type="STRING" id="1801.BRW64_16115"/>
<dbReference type="Proteomes" id="UP000220340">
    <property type="component" value="Unassembled WGS sequence"/>
</dbReference>
<dbReference type="OrthoDB" id="3215519at2"/>
<dbReference type="Gene3D" id="3.30.70.20">
    <property type="match status" value="1"/>
</dbReference>
<keyword evidence="4" id="KW-0249">Electron transport</keyword>
<dbReference type="PANTHER" id="PTHR36923">
    <property type="entry name" value="FERREDOXIN"/>
    <property type="match status" value="1"/>
</dbReference>
<evidence type="ECO:0000256" key="4">
    <source>
        <dbReference type="ARBA" id="ARBA00022982"/>
    </source>
</evidence>
<evidence type="ECO:0000313" key="11">
    <source>
        <dbReference type="Proteomes" id="UP000220340"/>
    </source>
</evidence>
<evidence type="ECO:0000256" key="3">
    <source>
        <dbReference type="ARBA" id="ARBA00022723"/>
    </source>
</evidence>
<reference evidence="9 11" key="2">
    <citation type="submission" date="2017-10" db="EMBL/GenBank/DDBJ databases">
        <title>The new phylogeny of genus Mycobacterium.</title>
        <authorList>
            <person name="Tortoli E."/>
            <person name="Trovato A."/>
            <person name="Cirillo D.M."/>
        </authorList>
    </citation>
    <scope>NUCLEOTIDE SEQUENCE [LARGE SCALE GENOMIC DNA]</scope>
    <source>
        <strain evidence="9 11">IP141170001</strain>
    </source>
</reference>
<keyword evidence="5" id="KW-0408">Iron</keyword>